<dbReference type="Proteomes" id="UP000770015">
    <property type="component" value="Unassembled WGS sequence"/>
</dbReference>
<feature type="region of interest" description="Disordered" evidence="4">
    <location>
        <begin position="68"/>
        <end position="87"/>
    </location>
</feature>
<evidence type="ECO:0000256" key="1">
    <source>
        <dbReference type="ARBA" id="ARBA00022679"/>
    </source>
</evidence>
<proteinExistence type="predicted"/>
<keyword evidence="1" id="KW-0808">Transferase</keyword>
<dbReference type="GO" id="GO:0006004">
    <property type="term" value="P:fucose metabolic process"/>
    <property type="evidence" value="ECO:0007669"/>
    <property type="project" value="UniProtKB-KW"/>
</dbReference>
<keyword evidence="2" id="KW-0294">Fucose metabolism</keyword>
<dbReference type="EMBL" id="JAGSXJ010000003">
    <property type="protein sequence ID" value="KAH6693807.1"/>
    <property type="molecule type" value="Genomic_DNA"/>
</dbReference>
<sequence>MSNSKHSKFSSQLARLLLIAGIVIILWTCILSTTGTQIFLRDGAHGQQTTTHSGHIPHVHLPLDHHANTVAPGPGAGQGAQLEDDKPDAADRALTAACANTTWVDGLWLSCHSGCGSERRSMCGGLNNARNRIQTCMRLAIDIGAGVAFPRLEEEEEEQKADTLGEQTRRSEEKIGLLNGTSTCPDMVWNMDMLRETMTALCPQMKIKSCEEAPKEIGREMTLARREYKSRPHTQLSFRKTLASSFEKEKVDPASVTAENPLLLRFADSFLAWDYRDAGELDTLRKALFRALPFNETLLRLSDELLALPGLAGGNFIGVHLRAEKDWPAHWGTPSKQMEVHGAEAEAARAADEAAGRADPVRTIYVSCGDRGAIGKFRDKMAPRNFTVTDKWTLLADDPERLGLVDKLSFDDKAIVEYRVLTEARFFQGNLKSTMSALVVYDRTKDQVPEFWAEYIYPGSYRFGNERWFDEQKVLRGDEYTKIFVVDGVDVMDAFP</sequence>
<dbReference type="InterPro" id="IPR019378">
    <property type="entry name" value="GDP-Fuc_O-FucTrfase"/>
</dbReference>
<dbReference type="CDD" id="cd11296">
    <property type="entry name" value="O-FucT_like"/>
    <property type="match status" value="1"/>
</dbReference>
<protein>
    <submittedName>
        <fullName evidence="5">Uncharacterized protein</fullName>
    </submittedName>
</protein>
<evidence type="ECO:0000256" key="2">
    <source>
        <dbReference type="ARBA" id="ARBA00023253"/>
    </source>
</evidence>
<evidence type="ECO:0000313" key="5">
    <source>
        <dbReference type="EMBL" id="KAH6693807.1"/>
    </source>
</evidence>
<organism evidence="5 6">
    <name type="scientific">Plectosphaerella plurivora</name>
    <dbReference type="NCBI Taxonomy" id="936078"/>
    <lineage>
        <taxon>Eukaryota</taxon>
        <taxon>Fungi</taxon>
        <taxon>Dikarya</taxon>
        <taxon>Ascomycota</taxon>
        <taxon>Pezizomycotina</taxon>
        <taxon>Sordariomycetes</taxon>
        <taxon>Hypocreomycetidae</taxon>
        <taxon>Glomerellales</taxon>
        <taxon>Plectosphaerellaceae</taxon>
        <taxon>Plectosphaerella</taxon>
    </lineage>
</organism>
<name>A0A9P8VK39_9PEZI</name>
<dbReference type="OrthoDB" id="20368at2759"/>
<comment type="caution">
    <text evidence="5">The sequence shown here is derived from an EMBL/GenBank/DDBJ whole genome shotgun (WGS) entry which is preliminary data.</text>
</comment>
<reference evidence="5" key="1">
    <citation type="journal article" date="2021" name="Nat. Commun.">
        <title>Genetic determinants of endophytism in the Arabidopsis root mycobiome.</title>
        <authorList>
            <person name="Mesny F."/>
            <person name="Miyauchi S."/>
            <person name="Thiergart T."/>
            <person name="Pickel B."/>
            <person name="Atanasova L."/>
            <person name="Karlsson M."/>
            <person name="Huettel B."/>
            <person name="Barry K.W."/>
            <person name="Haridas S."/>
            <person name="Chen C."/>
            <person name="Bauer D."/>
            <person name="Andreopoulos W."/>
            <person name="Pangilinan J."/>
            <person name="LaButti K."/>
            <person name="Riley R."/>
            <person name="Lipzen A."/>
            <person name="Clum A."/>
            <person name="Drula E."/>
            <person name="Henrissat B."/>
            <person name="Kohler A."/>
            <person name="Grigoriev I.V."/>
            <person name="Martin F.M."/>
            <person name="Hacquard S."/>
        </authorList>
    </citation>
    <scope>NUCLEOTIDE SEQUENCE</scope>
    <source>
        <strain evidence="5">MPI-SDFR-AT-0117</strain>
    </source>
</reference>
<keyword evidence="3" id="KW-0119">Carbohydrate metabolism</keyword>
<dbReference type="GO" id="GO:0016740">
    <property type="term" value="F:transferase activity"/>
    <property type="evidence" value="ECO:0007669"/>
    <property type="project" value="UniProtKB-KW"/>
</dbReference>
<evidence type="ECO:0000256" key="4">
    <source>
        <dbReference type="SAM" id="MobiDB-lite"/>
    </source>
</evidence>
<evidence type="ECO:0000256" key="3">
    <source>
        <dbReference type="ARBA" id="ARBA00023277"/>
    </source>
</evidence>
<gene>
    <name evidence="5" type="ORF">F5X68DRAFT_248263</name>
</gene>
<dbReference type="Gene3D" id="3.40.50.11350">
    <property type="match status" value="1"/>
</dbReference>
<keyword evidence="6" id="KW-1185">Reference proteome</keyword>
<evidence type="ECO:0000313" key="6">
    <source>
        <dbReference type="Proteomes" id="UP000770015"/>
    </source>
</evidence>
<dbReference type="AlphaFoldDB" id="A0A9P8VK39"/>
<accession>A0A9P8VK39</accession>
<dbReference type="Pfam" id="PF10250">
    <property type="entry name" value="O-FucT"/>
    <property type="match status" value="1"/>
</dbReference>